<evidence type="ECO:0000256" key="14">
    <source>
        <dbReference type="SAM" id="SignalP"/>
    </source>
</evidence>
<gene>
    <name evidence="15" type="ORF">HBR001_LOCUS1165</name>
</gene>
<evidence type="ECO:0000256" key="9">
    <source>
        <dbReference type="ARBA" id="ARBA00023316"/>
    </source>
</evidence>
<dbReference type="EC" id="3.2.1.39" evidence="3"/>
<comment type="catalytic activity">
    <reaction evidence="1">
        <text>Hydrolysis of (1-&gt;3)-beta-D-glucosidic linkages in (1-&gt;3)-beta-D-glucans.</text>
        <dbReference type="EC" id="3.2.1.39"/>
    </reaction>
</comment>
<feature type="signal peptide" evidence="14">
    <location>
        <begin position="1"/>
        <end position="21"/>
    </location>
</feature>
<dbReference type="Proteomes" id="UP001162031">
    <property type="component" value="Unassembled WGS sequence"/>
</dbReference>
<keyword evidence="8" id="KW-0119">Carbohydrate metabolism</keyword>
<evidence type="ECO:0000256" key="8">
    <source>
        <dbReference type="ARBA" id="ARBA00023277"/>
    </source>
</evidence>
<dbReference type="AlphaFoldDB" id="A0AAV0T6E2"/>
<dbReference type="Gene3D" id="3.20.20.80">
    <property type="entry name" value="Glycosidases"/>
    <property type="match status" value="1"/>
</dbReference>
<proteinExistence type="predicted"/>
<evidence type="ECO:0000256" key="7">
    <source>
        <dbReference type="ARBA" id="ARBA00023180"/>
    </source>
</evidence>
<comment type="subcellular location">
    <subcellularLocation>
        <location evidence="2">Cell membrane</location>
    </subcellularLocation>
</comment>
<keyword evidence="10" id="KW-0624">Polysaccharide degradation</keyword>
<keyword evidence="9" id="KW-0961">Cell wall biogenesis/degradation</keyword>
<dbReference type="InterPro" id="IPR050732">
    <property type="entry name" value="Beta-glucan_modifiers"/>
</dbReference>
<keyword evidence="4" id="KW-1003">Cell membrane</keyword>
<evidence type="ECO:0000256" key="13">
    <source>
        <dbReference type="ARBA" id="ARBA00043078"/>
    </source>
</evidence>
<organism evidence="15 16">
    <name type="scientific">Hyaloperonospora brassicae</name>
    <name type="common">Brassica downy mildew</name>
    <name type="synonym">Peronospora brassicae</name>
    <dbReference type="NCBI Taxonomy" id="162125"/>
    <lineage>
        <taxon>Eukaryota</taxon>
        <taxon>Sar</taxon>
        <taxon>Stramenopiles</taxon>
        <taxon>Oomycota</taxon>
        <taxon>Peronosporomycetes</taxon>
        <taxon>Peronosporales</taxon>
        <taxon>Peronosporaceae</taxon>
        <taxon>Hyaloperonospora</taxon>
    </lineage>
</organism>
<dbReference type="GO" id="GO:0005886">
    <property type="term" value="C:plasma membrane"/>
    <property type="evidence" value="ECO:0007669"/>
    <property type="project" value="UniProtKB-SubCell"/>
</dbReference>
<keyword evidence="14" id="KW-0732">Signal</keyword>
<keyword evidence="7" id="KW-0325">Glycoprotein</keyword>
<evidence type="ECO:0000313" key="15">
    <source>
        <dbReference type="EMBL" id="CAI5714030.1"/>
    </source>
</evidence>
<evidence type="ECO:0000256" key="5">
    <source>
        <dbReference type="ARBA" id="ARBA00022801"/>
    </source>
</evidence>
<sequence>MKTLATTFVVASAVAVTSVDAKRLELGVCYSPWAHSTVNWDVLQKDMRHVAQYFSSVRTYEARMNGVNVVDMAAAAGIRVAVGVQLSNPALIDGEIQAVCDGYARNPWAVEAVYVGNENLRNNGFGKYSADELVGFINRVKQCVGNAPVGSVQRINEWLSADGASKLANAVDNIGVTIYPFFTPGRQPSVQKLQAQWDQMTGKFGPDKLHLTETGWPYAGESYAGNQPSREGTQQYLNDYVAWSRDKGRSYWFMMYDTTVSYTGAQHEKHFGLFDNDMSPNVNIPTL</sequence>
<evidence type="ECO:0000256" key="3">
    <source>
        <dbReference type="ARBA" id="ARBA00012780"/>
    </source>
</evidence>
<evidence type="ECO:0000256" key="2">
    <source>
        <dbReference type="ARBA" id="ARBA00004236"/>
    </source>
</evidence>
<reference evidence="15" key="1">
    <citation type="submission" date="2022-12" db="EMBL/GenBank/DDBJ databases">
        <authorList>
            <person name="Webb A."/>
        </authorList>
    </citation>
    <scope>NUCLEOTIDE SEQUENCE</scope>
    <source>
        <strain evidence="15">Hp1</strain>
    </source>
</reference>
<evidence type="ECO:0000313" key="16">
    <source>
        <dbReference type="Proteomes" id="UP001162031"/>
    </source>
</evidence>
<evidence type="ECO:0000256" key="4">
    <source>
        <dbReference type="ARBA" id="ARBA00022475"/>
    </source>
</evidence>
<keyword evidence="5" id="KW-0378">Hydrolase</keyword>
<evidence type="ECO:0000256" key="12">
    <source>
        <dbReference type="ARBA" id="ARBA00042373"/>
    </source>
</evidence>
<dbReference type="GO" id="GO:0071555">
    <property type="term" value="P:cell wall organization"/>
    <property type="evidence" value="ECO:0007669"/>
    <property type="project" value="UniProtKB-KW"/>
</dbReference>
<comment type="function">
    <text evidence="11">Glucanases play a role in cell expansion during growth, in cell-cell fusion during mating, and in spore release during sporulation. This enzyme may be involved in beta-glucan degradation. Active on laminarin and lichenan.</text>
</comment>
<dbReference type="SUPFAM" id="SSF51445">
    <property type="entry name" value="(Trans)glycosidases"/>
    <property type="match status" value="1"/>
</dbReference>
<dbReference type="InterPro" id="IPR017853">
    <property type="entry name" value="GH"/>
</dbReference>
<accession>A0AAV0T6E2</accession>
<evidence type="ECO:0000256" key="6">
    <source>
        <dbReference type="ARBA" id="ARBA00023136"/>
    </source>
</evidence>
<dbReference type="GO" id="GO:0042973">
    <property type="term" value="F:glucan endo-1,3-beta-D-glucosidase activity"/>
    <property type="evidence" value="ECO:0007669"/>
    <property type="project" value="UniProtKB-EC"/>
</dbReference>
<protein>
    <recommendedName>
        <fullName evidence="3">glucan endo-1,3-beta-D-glucosidase</fullName>
        <ecNumber evidence="3">3.2.1.39</ecNumber>
    </recommendedName>
    <alternativeName>
        <fullName evidence="13">Endo-1,3-beta-glucanase btgC</fullName>
    </alternativeName>
    <alternativeName>
        <fullName evidence="12">Laminarinase btgC</fullName>
    </alternativeName>
</protein>
<name>A0AAV0T6E2_HYABA</name>
<comment type="caution">
    <text evidence="15">The sequence shown here is derived from an EMBL/GenBank/DDBJ whole genome shotgun (WGS) entry which is preliminary data.</text>
</comment>
<dbReference type="PANTHER" id="PTHR16631">
    <property type="entry name" value="GLUCAN 1,3-BETA-GLUCOSIDASE"/>
    <property type="match status" value="1"/>
</dbReference>
<dbReference type="EMBL" id="CANTFL010000106">
    <property type="protein sequence ID" value="CAI5714030.1"/>
    <property type="molecule type" value="Genomic_DNA"/>
</dbReference>
<dbReference type="PANTHER" id="PTHR16631:SF17">
    <property type="entry name" value="GLUCAN ENDO-1,3-BETA-GLUCOSIDASE BTGC"/>
    <property type="match status" value="1"/>
</dbReference>
<dbReference type="GO" id="GO:0000272">
    <property type="term" value="P:polysaccharide catabolic process"/>
    <property type="evidence" value="ECO:0007669"/>
    <property type="project" value="UniProtKB-KW"/>
</dbReference>
<evidence type="ECO:0000256" key="1">
    <source>
        <dbReference type="ARBA" id="ARBA00000382"/>
    </source>
</evidence>
<evidence type="ECO:0000256" key="10">
    <source>
        <dbReference type="ARBA" id="ARBA00023326"/>
    </source>
</evidence>
<keyword evidence="16" id="KW-1185">Reference proteome</keyword>
<feature type="chain" id="PRO_5043348028" description="glucan endo-1,3-beta-D-glucosidase" evidence="14">
    <location>
        <begin position="22"/>
        <end position="287"/>
    </location>
</feature>
<keyword evidence="6" id="KW-0472">Membrane</keyword>
<evidence type="ECO:0000256" key="11">
    <source>
        <dbReference type="ARBA" id="ARBA00037649"/>
    </source>
</evidence>